<proteinExistence type="predicted"/>
<dbReference type="EMBL" id="CACTIH010002091">
    <property type="protein sequence ID" value="CAA2973223.1"/>
    <property type="molecule type" value="Genomic_DNA"/>
</dbReference>
<dbReference type="OrthoDB" id="120967at2759"/>
<protein>
    <submittedName>
        <fullName evidence="1">Uncharacterized protein LOC111394519</fullName>
    </submittedName>
</protein>
<evidence type="ECO:0000313" key="2">
    <source>
        <dbReference type="Proteomes" id="UP000594638"/>
    </source>
</evidence>
<comment type="caution">
    <text evidence="1">The sequence shown here is derived from an EMBL/GenBank/DDBJ whole genome shotgun (WGS) entry which is preliminary data.</text>
</comment>
<reference evidence="1 2" key="1">
    <citation type="submission" date="2019-12" db="EMBL/GenBank/DDBJ databases">
        <authorList>
            <person name="Alioto T."/>
            <person name="Alioto T."/>
            <person name="Gomez Garrido J."/>
        </authorList>
    </citation>
    <scope>NUCLEOTIDE SEQUENCE [LARGE SCALE GENOMIC DNA]</scope>
</reference>
<sequence>MRTVVGSPSTSYKLASSVTTKNLSWNSGDINKLGLRQSTSESINSSSYKEEGDKDINYVAEKVYYSAQASGWHSDNELDIKELPPRVFKCNEDVQNLDFDSIGGLRVQSE</sequence>
<dbReference type="Gramene" id="OE9A091607T1">
    <property type="protein sequence ID" value="OE9A091607C1"/>
    <property type="gene ID" value="OE9A091607"/>
</dbReference>
<organism evidence="1 2">
    <name type="scientific">Olea europaea subsp. europaea</name>
    <dbReference type="NCBI Taxonomy" id="158383"/>
    <lineage>
        <taxon>Eukaryota</taxon>
        <taxon>Viridiplantae</taxon>
        <taxon>Streptophyta</taxon>
        <taxon>Embryophyta</taxon>
        <taxon>Tracheophyta</taxon>
        <taxon>Spermatophyta</taxon>
        <taxon>Magnoliopsida</taxon>
        <taxon>eudicotyledons</taxon>
        <taxon>Gunneridae</taxon>
        <taxon>Pentapetalae</taxon>
        <taxon>asterids</taxon>
        <taxon>lamiids</taxon>
        <taxon>Lamiales</taxon>
        <taxon>Oleaceae</taxon>
        <taxon>Oleeae</taxon>
        <taxon>Olea</taxon>
    </lineage>
</organism>
<evidence type="ECO:0000313" key="1">
    <source>
        <dbReference type="EMBL" id="CAA2973223.1"/>
    </source>
</evidence>
<name>A0A8S0R429_OLEEU</name>
<accession>A0A8S0R429</accession>
<dbReference type="Proteomes" id="UP000594638">
    <property type="component" value="Unassembled WGS sequence"/>
</dbReference>
<dbReference type="AlphaFoldDB" id="A0A8S0R429"/>
<keyword evidence="2" id="KW-1185">Reference proteome</keyword>
<gene>
    <name evidence="1" type="ORF">OLEA9_A091607</name>
</gene>